<dbReference type="GO" id="GO:0033596">
    <property type="term" value="C:TSC1-TSC2 complex"/>
    <property type="evidence" value="ECO:0007669"/>
    <property type="project" value="TreeGrafter"/>
</dbReference>
<evidence type="ECO:0000313" key="2">
    <source>
        <dbReference type="EMBL" id="KAJ8957090.1"/>
    </source>
</evidence>
<dbReference type="GO" id="GO:0008285">
    <property type="term" value="P:negative regulation of cell population proliferation"/>
    <property type="evidence" value="ECO:0007669"/>
    <property type="project" value="TreeGrafter"/>
</dbReference>
<protein>
    <submittedName>
        <fullName evidence="2">Uncharacterized protein</fullName>
    </submittedName>
</protein>
<dbReference type="GO" id="GO:0032007">
    <property type="term" value="P:negative regulation of TOR signaling"/>
    <property type="evidence" value="ECO:0007669"/>
    <property type="project" value="TreeGrafter"/>
</dbReference>
<keyword evidence="3" id="KW-1185">Reference proteome</keyword>
<dbReference type="PANTHER" id="PTHR15154:SF2">
    <property type="entry name" value="HAMARTIN"/>
    <property type="match status" value="1"/>
</dbReference>
<feature type="region of interest" description="Disordered" evidence="1">
    <location>
        <begin position="111"/>
        <end position="197"/>
    </location>
</feature>
<dbReference type="GO" id="GO:0051726">
    <property type="term" value="P:regulation of cell cycle"/>
    <property type="evidence" value="ECO:0007669"/>
    <property type="project" value="TreeGrafter"/>
</dbReference>
<evidence type="ECO:0000256" key="1">
    <source>
        <dbReference type="SAM" id="MobiDB-lite"/>
    </source>
</evidence>
<dbReference type="Proteomes" id="UP001162162">
    <property type="component" value="Unassembled WGS sequence"/>
</dbReference>
<dbReference type="PANTHER" id="PTHR15154">
    <property type="entry name" value="HAMARTIN"/>
    <property type="match status" value="1"/>
</dbReference>
<dbReference type="EMBL" id="JAPWTK010000025">
    <property type="protein sequence ID" value="KAJ8957090.1"/>
    <property type="molecule type" value="Genomic_DNA"/>
</dbReference>
<feature type="compositionally biased region" description="Basic and acidic residues" evidence="1">
    <location>
        <begin position="167"/>
        <end position="189"/>
    </location>
</feature>
<evidence type="ECO:0000313" key="3">
    <source>
        <dbReference type="Proteomes" id="UP001162162"/>
    </source>
</evidence>
<dbReference type="InterPro" id="IPR007483">
    <property type="entry name" value="Hamartin"/>
</dbReference>
<gene>
    <name evidence="2" type="ORF">NQ318_007304</name>
</gene>
<sequence length="197" mass="22204">MEKLTMMRESQEELVRIREAYKEEIKTVTQHLESKVAALEAYRTRVLELEQIVTSKEELIELQKQMLNNASELNHEKLQAVESKYQTQMAINRSLEEKILDLGQRLELEKAKRSVHSPDTSSCHEVNVTTTAGMSPHSSPLSASLASSEGSTAFHDREVKNLQAIVDQKESTSKSKQDDLGEGSNDDRQLTSSTKTD</sequence>
<proteinExistence type="predicted"/>
<reference evidence="2" key="1">
    <citation type="journal article" date="2023" name="Insect Mol. Biol.">
        <title>Genome sequencing provides insights into the evolution of gene families encoding plant cell wall-degrading enzymes in longhorned beetles.</title>
        <authorList>
            <person name="Shin N.R."/>
            <person name="Okamura Y."/>
            <person name="Kirsch R."/>
            <person name="Pauchet Y."/>
        </authorList>
    </citation>
    <scope>NUCLEOTIDE SEQUENCE</scope>
    <source>
        <strain evidence="2">AMC_N1</strain>
    </source>
</reference>
<feature type="compositionally biased region" description="Polar residues" evidence="1">
    <location>
        <begin position="117"/>
        <end position="133"/>
    </location>
</feature>
<feature type="compositionally biased region" description="Low complexity" evidence="1">
    <location>
        <begin position="135"/>
        <end position="148"/>
    </location>
</feature>
<name>A0AAV8YZ45_9CUCU</name>
<comment type="caution">
    <text evidence="2">The sequence shown here is derived from an EMBL/GenBank/DDBJ whole genome shotgun (WGS) entry which is preliminary data.</text>
</comment>
<organism evidence="2 3">
    <name type="scientific">Aromia moschata</name>
    <dbReference type="NCBI Taxonomy" id="1265417"/>
    <lineage>
        <taxon>Eukaryota</taxon>
        <taxon>Metazoa</taxon>
        <taxon>Ecdysozoa</taxon>
        <taxon>Arthropoda</taxon>
        <taxon>Hexapoda</taxon>
        <taxon>Insecta</taxon>
        <taxon>Pterygota</taxon>
        <taxon>Neoptera</taxon>
        <taxon>Endopterygota</taxon>
        <taxon>Coleoptera</taxon>
        <taxon>Polyphaga</taxon>
        <taxon>Cucujiformia</taxon>
        <taxon>Chrysomeloidea</taxon>
        <taxon>Cerambycidae</taxon>
        <taxon>Cerambycinae</taxon>
        <taxon>Callichromatini</taxon>
        <taxon>Aromia</taxon>
    </lineage>
</organism>
<dbReference type="AlphaFoldDB" id="A0AAV8YZ45"/>
<accession>A0AAV8YZ45</accession>